<dbReference type="EMBL" id="JAGGNH010000005">
    <property type="protein sequence ID" value="KAJ0972943.1"/>
    <property type="molecule type" value="Genomic_DNA"/>
</dbReference>
<reference evidence="2" key="1">
    <citation type="submission" date="2021-03" db="EMBL/GenBank/DDBJ databases">
        <authorList>
            <person name="Li Z."/>
            <person name="Yang C."/>
        </authorList>
    </citation>
    <scope>NUCLEOTIDE SEQUENCE</scope>
    <source>
        <strain evidence="2">Dzin_1.0</strain>
        <tissue evidence="2">Leaf</tissue>
    </source>
</reference>
<organism evidence="2 3">
    <name type="scientific">Dioscorea zingiberensis</name>
    <dbReference type="NCBI Taxonomy" id="325984"/>
    <lineage>
        <taxon>Eukaryota</taxon>
        <taxon>Viridiplantae</taxon>
        <taxon>Streptophyta</taxon>
        <taxon>Embryophyta</taxon>
        <taxon>Tracheophyta</taxon>
        <taxon>Spermatophyta</taxon>
        <taxon>Magnoliopsida</taxon>
        <taxon>Liliopsida</taxon>
        <taxon>Dioscoreales</taxon>
        <taxon>Dioscoreaceae</taxon>
        <taxon>Dioscorea</taxon>
    </lineage>
</organism>
<keyword evidence="3" id="KW-1185">Reference proteome</keyword>
<name>A0A9D5CGQ5_9LILI</name>
<evidence type="ECO:0000256" key="1">
    <source>
        <dbReference type="SAM" id="MobiDB-lite"/>
    </source>
</evidence>
<reference evidence="2" key="2">
    <citation type="journal article" date="2022" name="Hortic Res">
        <title>The genome of Dioscorea zingiberensis sheds light on the biosynthesis, origin and evolution of the medicinally important diosgenin saponins.</title>
        <authorList>
            <person name="Li Y."/>
            <person name="Tan C."/>
            <person name="Li Z."/>
            <person name="Guo J."/>
            <person name="Li S."/>
            <person name="Chen X."/>
            <person name="Wang C."/>
            <person name="Dai X."/>
            <person name="Yang H."/>
            <person name="Song W."/>
            <person name="Hou L."/>
            <person name="Xu J."/>
            <person name="Tong Z."/>
            <person name="Xu A."/>
            <person name="Yuan X."/>
            <person name="Wang W."/>
            <person name="Yang Q."/>
            <person name="Chen L."/>
            <person name="Sun Z."/>
            <person name="Wang K."/>
            <person name="Pan B."/>
            <person name="Chen J."/>
            <person name="Bao Y."/>
            <person name="Liu F."/>
            <person name="Qi X."/>
            <person name="Gang D.R."/>
            <person name="Wen J."/>
            <person name="Li J."/>
        </authorList>
    </citation>
    <scope>NUCLEOTIDE SEQUENCE</scope>
    <source>
        <strain evidence="2">Dzin_1.0</strain>
    </source>
</reference>
<evidence type="ECO:0000313" key="2">
    <source>
        <dbReference type="EMBL" id="KAJ0972943.1"/>
    </source>
</evidence>
<gene>
    <name evidence="2" type="ORF">J5N97_020902</name>
</gene>
<dbReference type="PANTHER" id="PTHR36032">
    <property type="entry name" value="PHOSPHOPANTOTHENATE--CYSTEINE LIGASE 2"/>
    <property type="match status" value="1"/>
</dbReference>
<dbReference type="PANTHER" id="PTHR36032:SF1">
    <property type="entry name" value="PHOSPHOPANTOTHENATE--CYSTEINE LIGASE 2"/>
    <property type="match status" value="1"/>
</dbReference>
<comment type="caution">
    <text evidence="2">The sequence shown here is derived from an EMBL/GenBank/DDBJ whole genome shotgun (WGS) entry which is preliminary data.</text>
</comment>
<feature type="region of interest" description="Disordered" evidence="1">
    <location>
        <begin position="1"/>
        <end position="46"/>
    </location>
</feature>
<feature type="compositionally biased region" description="Basic and acidic residues" evidence="1">
    <location>
        <begin position="26"/>
        <end position="35"/>
    </location>
</feature>
<dbReference type="Proteomes" id="UP001085076">
    <property type="component" value="Miscellaneous, Linkage group lg05"/>
</dbReference>
<sequence>MENHHADNVKRYAPPAQRNRVLSRRKSGDRFEKINHSYGSDPEKIQASYPRSFPVVDHGDPGNNYYQSDSMNSRLIPIDGCSNSWTAAMHSFNDPSDLSERPLMYSGASGSSWGQLKLPHQMDFLAELQRHDE</sequence>
<feature type="compositionally biased region" description="Basic and acidic residues" evidence="1">
    <location>
        <begin position="1"/>
        <end position="10"/>
    </location>
</feature>
<proteinExistence type="predicted"/>
<dbReference type="AlphaFoldDB" id="A0A9D5CGQ5"/>
<accession>A0A9D5CGQ5</accession>
<dbReference type="OrthoDB" id="1869053at2759"/>
<protein>
    <submittedName>
        <fullName evidence="2">Uncharacterized protein</fullName>
    </submittedName>
</protein>
<evidence type="ECO:0000313" key="3">
    <source>
        <dbReference type="Proteomes" id="UP001085076"/>
    </source>
</evidence>